<feature type="compositionally biased region" description="Basic and acidic residues" evidence="1">
    <location>
        <begin position="707"/>
        <end position="716"/>
    </location>
</feature>
<evidence type="ECO:0000313" key="3">
    <source>
        <dbReference type="Proteomes" id="UP001159363"/>
    </source>
</evidence>
<sequence length="1243" mass="138469">MRVKRCRHGSESECKGRGKREIREKTPLTSGILRKITWGDTHREPSPVRLVKAISYCNALQPISCIISLETFQDHMLHFVVNATGTSHNGERTNPKGVKLNAEIFQDKSLQLKTSINIRQQVRELLSLLQRLTIPLATCDFIQNPFPYKEERHGISLPVCALSVVLSCSLSSGGLVHNSWSAVEWSADLLRPRTHVPTCVSTITTSEAKLSNTGARVHQIRRRPKLRLRPNSPEVHTCAYLSTEVTSQVLSELQVKYASIQLANDLGTLGRRAVTSEGREHQSTVRRPRTTARRRKLKLANDLGTLGRRAVTSEGREHQSTVRRPRTSYCGCGLMVFEALMIIIHISPLQLPGEVEQWLNFGLAFGTTGFESRSGHPYSGFPWFPDITPGESWDGHGSIPPINMAGLGYQSAPAGVKRFGRLLTARSLEPMRVIEGRGKREIPEKTRRPTTSSGTIPTCENPVTRPGIEPGSPWWEASGLISQPPWPRLLLENNFLEWRPIHIPQLYAAPKFSRDLRFPPPLHSGAFPYSPRFTPTGSQDIEAPKSLLFTPLHADEFLPIPVYLEAANRSAAEKRSRSKLLMKTVRFEGETTAIGTRSKGWGRVKETALKSPGDGLDTRQPHRALVAEVNSFQNVASSAASSPGISPPPPPPLACKPTVPYHDPRHQIIKDGIYNASSGEGEVEYLNEWPAILQRARQGTTRLSRRPTQDSTRDRLPNVGSPPSNHTQDLRRRSGVTVKKHSPPHNSGPGSTPRSRFSRVGYVADIVFLLDCLLGVLPLTSPQYFHHCVISTPSRLDRHRTHRVFTAARIFRSVSSKIEIFFIHSDYRTMQRVDGFSWGTPVYPAFAPFSPYFTLIGSHDLVDMSHPNLSTQLFSEQPVKSFYSDAAFTEDASVLANHCAEAHPRNVMRITSTCTYRGTPGGSMTTSDAALSRGEGGISSREELTSACVCIRAARILKVDKGVVGGSMGRGMFPNMPFSSRGRDEQAVELPRSGDYFWLPRSNHRRVSIQMPGAERPGNFHHAQSHGGATPQLPPGGIMYWGTLACPRSSIARAGSQFLLHLPRPVKISDGCALREIGSTSLRCVKTLRNSWHGRVDSERSGSRILSHDVKNRILKNTEIKQLSTNQQLVNYLPACNPANREPLAAQNNNKKQQQRQQQRSLRVAGLCPGAPRRGRFSVRLSHWESISRTASLELRQYQMSRHCQPMRMIEVRMERAGMNGRGKREIPEKTRRPTIPTCENPE</sequence>
<name>A0ABQ9G5Q7_9NEOP</name>
<feature type="compositionally biased region" description="Basic and acidic residues" evidence="1">
    <location>
        <begin position="1223"/>
        <end position="1232"/>
    </location>
</feature>
<reference evidence="2 3" key="1">
    <citation type="submission" date="2023-02" db="EMBL/GenBank/DDBJ databases">
        <title>LHISI_Scaffold_Assembly.</title>
        <authorList>
            <person name="Stuart O.P."/>
            <person name="Cleave R."/>
            <person name="Magrath M.J.L."/>
            <person name="Mikheyev A.S."/>
        </authorList>
    </citation>
    <scope>NUCLEOTIDE SEQUENCE [LARGE SCALE GENOMIC DNA]</scope>
    <source>
        <strain evidence="2">Daus_M_001</strain>
        <tissue evidence="2">Leg muscle</tissue>
    </source>
</reference>
<feature type="region of interest" description="Disordered" evidence="1">
    <location>
        <begin position="1218"/>
        <end position="1243"/>
    </location>
</feature>
<feature type="compositionally biased region" description="Polar residues" evidence="1">
    <location>
        <begin position="744"/>
        <end position="754"/>
    </location>
</feature>
<proteinExistence type="predicted"/>
<feature type="compositionally biased region" description="Polar residues" evidence="1">
    <location>
        <begin position="449"/>
        <end position="458"/>
    </location>
</feature>
<feature type="region of interest" description="Disordered" evidence="1">
    <location>
        <begin position="1"/>
        <end position="21"/>
    </location>
</feature>
<comment type="caution">
    <text evidence="2">The sequence shown here is derived from an EMBL/GenBank/DDBJ whole genome shotgun (WGS) entry which is preliminary data.</text>
</comment>
<feature type="region of interest" description="Disordered" evidence="1">
    <location>
        <begin position="274"/>
        <end position="293"/>
    </location>
</feature>
<protein>
    <submittedName>
        <fullName evidence="2">Uncharacterized protein</fullName>
    </submittedName>
</protein>
<feature type="region of interest" description="Disordered" evidence="1">
    <location>
        <begin position="697"/>
        <end position="754"/>
    </location>
</feature>
<feature type="compositionally biased region" description="Basic residues" evidence="1">
    <location>
        <begin position="284"/>
        <end position="293"/>
    </location>
</feature>
<keyword evidence="3" id="KW-1185">Reference proteome</keyword>
<dbReference type="EMBL" id="JARBHB010000016">
    <property type="protein sequence ID" value="KAJ8866772.1"/>
    <property type="molecule type" value="Genomic_DNA"/>
</dbReference>
<feature type="region of interest" description="Disordered" evidence="1">
    <location>
        <begin position="444"/>
        <end position="465"/>
    </location>
</feature>
<organism evidence="2 3">
    <name type="scientific">Dryococelus australis</name>
    <dbReference type="NCBI Taxonomy" id="614101"/>
    <lineage>
        <taxon>Eukaryota</taxon>
        <taxon>Metazoa</taxon>
        <taxon>Ecdysozoa</taxon>
        <taxon>Arthropoda</taxon>
        <taxon>Hexapoda</taxon>
        <taxon>Insecta</taxon>
        <taxon>Pterygota</taxon>
        <taxon>Neoptera</taxon>
        <taxon>Polyneoptera</taxon>
        <taxon>Phasmatodea</taxon>
        <taxon>Verophasmatodea</taxon>
        <taxon>Anareolatae</taxon>
        <taxon>Phasmatidae</taxon>
        <taxon>Eurycanthinae</taxon>
        <taxon>Dryococelus</taxon>
    </lineage>
</organism>
<feature type="region of interest" description="Disordered" evidence="1">
    <location>
        <begin position="1140"/>
        <end position="1162"/>
    </location>
</feature>
<evidence type="ECO:0000313" key="2">
    <source>
        <dbReference type="EMBL" id="KAJ8866772.1"/>
    </source>
</evidence>
<evidence type="ECO:0000256" key="1">
    <source>
        <dbReference type="SAM" id="MobiDB-lite"/>
    </source>
</evidence>
<feature type="compositionally biased region" description="Basic and acidic residues" evidence="1">
    <location>
        <begin position="8"/>
        <end position="21"/>
    </location>
</feature>
<accession>A0ABQ9G5Q7</accession>
<gene>
    <name evidence="2" type="ORF">PR048_032633</name>
</gene>
<feature type="compositionally biased region" description="Low complexity" evidence="1">
    <location>
        <begin position="1147"/>
        <end position="1160"/>
    </location>
</feature>
<dbReference type="Proteomes" id="UP001159363">
    <property type="component" value="Chromosome 15"/>
</dbReference>